<evidence type="ECO:0000256" key="1">
    <source>
        <dbReference type="SAM" id="Phobius"/>
    </source>
</evidence>
<feature type="transmembrane region" description="Helical" evidence="1">
    <location>
        <begin position="105"/>
        <end position="126"/>
    </location>
</feature>
<keyword evidence="1" id="KW-1133">Transmembrane helix</keyword>
<sequence>MNGYERISDQYGFLYEFRDPCNAASILQLGMFLLSFVVTYPVWWCGTIGIIVSLIGYYGSKQPVLQNKVSFLHFYYFSNYFLMLLELSSLVLLVLDVTKWSAMDLWAWFVLVFGCIAIVSEFYVTYMAIQRAYAYRAELMRNPPPNVNPTMEQLYYE</sequence>
<dbReference type="InParanoid" id="A0A024GDV0"/>
<keyword evidence="3" id="KW-1185">Reference proteome</keyword>
<dbReference type="Proteomes" id="UP000053237">
    <property type="component" value="Unassembled WGS sequence"/>
</dbReference>
<name>A0A024GDV0_9STRA</name>
<feature type="transmembrane region" description="Helical" evidence="1">
    <location>
        <begin position="41"/>
        <end position="59"/>
    </location>
</feature>
<evidence type="ECO:0000313" key="2">
    <source>
        <dbReference type="EMBL" id="CCI44719.1"/>
    </source>
</evidence>
<organism evidence="2 3">
    <name type="scientific">Albugo candida</name>
    <dbReference type="NCBI Taxonomy" id="65357"/>
    <lineage>
        <taxon>Eukaryota</taxon>
        <taxon>Sar</taxon>
        <taxon>Stramenopiles</taxon>
        <taxon>Oomycota</taxon>
        <taxon>Peronosporomycetes</taxon>
        <taxon>Albuginales</taxon>
        <taxon>Albuginaceae</taxon>
        <taxon>Albugo</taxon>
    </lineage>
</organism>
<accession>A0A024GDV0</accession>
<dbReference type="AlphaFoldDB" id="A0A024GDV0"/>
<keyword evidence="1" id="KW-0472">Membrane</keyword>
<comment type="caution">
    <text evidence="2">The sequence shown here is derived from an EMBL/GenBank/DDBJ whole genome shotgun (WGS) entry which is preliminary data.</text>
</comment>
<dbReference type="EMBL" id="CAIX01000078">
    <property type="protein sequence ID" value="CCI44719.1"/>
    <property type="molecule type" value="Genomic_DNA"/>
</dbReference>
<gene>
    <name evidence="2" type="ORF">BN9_055430</name>
</gene>
<dbReference type="OrthoDB" id="150814at2759"/>
<dbReference type="STRING" id="65357.A0A024GDV0"/>
<evidence type="ECO:0008006" key="4">
    <source>
        <dbReference type="Google" id="ProtNLM"/>
    </source>
</evidence>
<reference evidence="2 3" key="1">
    <citation type="submission" date="2012-05" db="EMBL/GenBank/DDBJ databases">
        <title>Recombination and specialization in a pathogen metapopulation.</title>
        <authorList>
            <person name="Gardiner A."/>
            <person name="Kemen E."/>
            <person name="Schultz-Larsen T."/>
            <person name="MacLean D."/>
            <person name="Van Oosterhout C."/>
            <person name="Jones J.D.G."/>
        </authorList>
    </citation>
    <scope>NUCLEOTIDE SEQUENCE [LARGE SCALE GENOMIC DNA]</scope>
    <source>
        <strain evidence="2 3">Ac Nc2</strain>
    </source>
</reference>
<protein>
    <recommendedName>
        <fullName evidence="4">Transmembrane protein</fullName>
    </recommendedName>
</protein>
<proteinExistence type="predicted"/>
<keyword evidence="1" id="KW-0812">Transmembrane</keyword>
<evidence type="ECO:0000313" key="3">
    <source>
        <dbReference type="Proteomes" id="UP000053237"/>
    </source>
</evidence>
<feature type="transmembrane region" description="Helical" evidence="1">
    <location>
        <begin position="71"/>
        <end position="93"/>
    </location>
</feature>